<reference evidence="11" key="1">
    <citation type="submission" date="2016-03" db="EMBL/GenBank/DDBJ databases">
        <title>Complete genome sequence of Solimmundus cernigliae, representing a novel lineage of polycyclic aromatic hydrocarbon degraders within the Gammaproteobacteria.</title>
        <authorList>
            <person name="Singleton D.R."/>
            <person name="Dickey A.N."/>
            <person name="Scholl E.H."/>
            <person name="Wright F.A."/>
            <person name="Aitken M.D."/>
        </authorList>
    </citation>
    <scope>NUCLEOTIDE SEQUENCE [LARGE SCALE GENOMIC DNA]</scope>
    <source>
        <strain evidence="11">TR3.2</strain>
    </source>
</reference>
<dbReference type="InterPro" id="IPR012094">
    <property type="entry name" value="tRNA_Ile_lys_synt"/>
</dbReference>
<dbReference type="InParanoid" id="A0A1B1YW78"/>
<name>A0A1B1YW78_9GAMM</name>
<evidence type="ECO:0000256" key="6">
    <source>
        <dbReference type="ARBA" id="ARBA00022840"/>
    </source>
</evidence>
<comment type="subcellular location">
    <subcellularLocation>
        <location evidence="1 8">Cytoplasm</location>
    </subcellularLocation>
</comment>
<dbReference type="Proteomes" id="UP000092952">
    <property type="component" value="Chromosome"/>
</dbReference>
<dbReference type="EMBL" id="CP014671">
    <property type="protein sequence ID" value="ANX05150.1"/>
    <property type="molecule type" value="Genomic_DNA"/>
</dbReference>
<dbReference type="InterPro" id="IPR015262">
    <property type="entry name" value="tRNA_Ile_lys_synt_subst-bd"/>
</dbReference>
<dbReference type="OrthoDB" id="9807403at2"/>
<comment type="domain">
    <text evidence="8">The N-terminal region contains the highly conserved SGGXDS motif, predicted to be a P-loop motif involved in ATP binding.</text>
</comment>
<dbReference type="PANTHER" id="PTHR43033:SF1">
    <property type="entry name" value="TRNA(ILE)-LYSIDINE SYNTHASE-RELATED"/>
    <property type="match status" value="1"/>
</dbReference>
<sequence length="434" mass="46090">MSADAGLDLIRTALPTGGPPVTLRIAYSGGRDSHVLLHWLAGQRAALAPHRLRAVHVEHGLHPDSGRWADHCAAVCAALGLPLDVRRVDARPARGESAEAAARTARYAALAADMQAGDLLLTAHHQDDQTETVLLALLRGAGLAGAAAMPGQRRFGPGWLLRPLLDWPAADLARYAHAHALQWVEDPSNGDARFDRNFLRGEVLPLIGRHWPAASAGLARHAAHAAEAQGLLDELAAADGATADTLAVTQLAALPAARQRNLLRGWLRVHGVPAPSSARLETLRHQALTAGADRLPYLPLGEHAVRIWQGRLHLTPQPLPATPTGPVQWRLDAPLDLPGIGRLQAQVGAGTGIAAALLGEPAMVEVRFRSDAGGGKTLKKRLQAMAVPPWERGRLPLLFRGAQLLQVAGQAPRTQARAAAGQPGYRIIWQAAKD</sequence>
<evidence type="ECO:0000313" key="11">
    <source>
        <dbReference type="Proteomes" id="UP000092952"/>
    </source>
</evidence>
<evidence type="ECO:0000256" key="2">
    <source>
        <dbReference type="ARBA" id="ARBA00022490"/>
    </source>
</evidence>
<keyword evidence="5 8" id="KW-0547">Nucleotide-binding</keyword>
<feature type="binding site" evidence="8">
    <location>
        <begin position="28"/>
        <end position="33"/>
    </location>
    <ligand>
        <name>ATP</name>
        <dbReference type="ChEBI" id="CHEBI:30616"/>
    </ligand>
</feature>
<dbReference type="Pfam" id="PF09179">
    <property type="entry name" value="TilS"/>
    <property type="match status" value="1"/>
</dbReference>
<dbReference type="SUPFAM" id="SSF82829">
    <property type="entry name" value="MesJ substrate recognition domain-like"/>
    <property type="match status" value="1"/>
</dbReference>
<comment type="function">
    <text evidence="8">Ligates lysine onto the cytidine present at position 34 of the AUA codon-specific tRNA(Ile) that contains the anticodon CAU, in an ATP-dependent manner. Cytidine is converted to lysidine, thus changing the amino acid specificity of the tRNA from methionine to isoleucine.</text>
</comment>
<keyword evidence="2 8" id="KW-0963">Cytoplasm</keyword>
<protein>
    <recommendedName>
        <fullName evidence="8">tRNA(Ile)-lysidine synthase</fullName>
        <ecNumber evidence="8">6.3.4.19</ecNumber>
    </recommendedName>
    <alternativeName>
        <fullName evidence="8">tRNA(Ile)-2-lysyl-cytidine synthase</fullName>
    </alternativeName>
    <alternativeName>
        <fullName evidence="8">tRNA(Ile)-lysidine synthetase</fullName>
    </alternativeName>
</protein>
<keyword evidence="11" id="KW-1185">Reference proteome</keyword>
<dbReference type="RefSeq" id="WP_083214952.1">
    <property type="nucleotide sequence ID" value="NZ_CP014671.1"/>
</dbReference>
<dbReference type="Gene3D" id="1.20.59.20">
    <property type="match status" value="1"/>
</dbReference>
<organism evidence="10 11">
    <name type="scientific">Immundisolibacter cernigliae</name>
    <dbReference type="NCBI Taxonomy" id="1810504"/>
    <lineage>
        <taxon>Bacteria</taxon>
        <taxon>Pseudomonadati</taxon>
        <taxon>Pseudomonadota</taxon>
        <taxon>Gammaproteobacteria</taxon>
        <taxon>Immundisolibacterales</taxon>
        <taxon>Immundisolibacteraceae</taxon>
        <taxon>Immundisolibacter</taxon>
    </lineage>
</organism>
<dbReference type="KEGG" id="gbi:PG2T_13815"/>
<dbReference type="NCBIfam" id="TIGR02432">
    <property type="entry name" value="lysidine_TilS_N"/>
    <property type="match status" value="1"/>
</dbReference>
<dbReference type="Pfam" id="PF01171">
    <property type="entry name" value="ATP_bind_3"/>
    <property type="match status" value="1"/>
</dbReference>
<dbReference type="SMART" id="SM00977">
    <property type="entry name" value="TilS_C"/>
    <property type="match status" value="1"/>
</dbReference>
<evidence type="ECO:0000259" key="9">
    <source>
        <dbReference type="SMART" id="SM00977"/>
    </source>
</evidence>
<keyword evidence="6 8" id="KW-0067">ATP-binding</keyword>
<dbReference type="HAMAP" id="MF_01161">
    <property type="entry name" value="tRNA_Ile_lys_synt"/>
    <property type="match status" value="1"/>
</dbReference>
<dbReference type="GO" id="GO:0005524">
    <property type="term" value="F:ATP binding"/>
    <property type="evidence" value="ECO:0007669"/>
    <property type="project" value="UniProtKB-UniRule"/>
</dbReference>
<dbReference type="InterPro" id="IPR012795">
    <property type="entry name" value="tRNA_Ile_lys_synt_N"/>
</dbReference>
<dbReference type="InterPro" id="IPR011063">
    <property type="entry name" value="TilS/TtcA_N"/>
</dbReference>
<dbReference type="Gene3D" id="3.40.50.620">
    <property type="entry name" value="HUPs"/>
    <property type="match status" value="1"/>
</dbReference>
<evidence type="ECO:0000256" key="3">
    <source>
        <dbReference type="ARBA" id="ARBA00022598"/>
    </source>
</evidence>
<dbReference type="PANTHER" id="PTHR43033">
    <property type="entry name" value="TRNA(ILE)-LYSIDINE SYNTHASE-RELATED"/>
    <property type="match status" value="1"/>
</dbReference>
<dbReference type="GO" id="GO:0032267">
    <property type="term" value="F:tRNA(Ile)-lysidine synthase activity"/>
    <property type="evidence" value="ECO:0007669"/>
    <property type="project" value="UniProtKB-EC"/>
</dbReference>
<feature type="domain" description="Lysidine-tRNA(Ile) synthetase C-terminal" evidence="9">
    <location>
        <begin position="364"/>
        <end position="429"/>
    </location>
</feature>
<dbReference type="NCBIfam" id="TIGR02433">
    <property type="entry name" value="lysidine_TilS_C"/>
    <property type="match status" value="1"/>
</dbReference>
<dbReference type="GO" id="GO:0005737">
    <property type="term" value="C:cytoplasm"/>
    <property type="evidence" value="ECO:0007669"/>
    <property type="project" value="UniProtKB-SubCell"/>
</dbReference>
<dbReference type="InterPro" id="IPR012796">
    <property type="entry name" value="Lysidine-tRNA-synth_C"/>
</dbReference>
<proteinExistence type="inferred from homology"/>
<dbReference type="SUPFAM" id="SSF56037">
    <property type="entry name" value="PheT/TilS domain"/>
    <property type="match status" value="1"/>
</dbReference>
<dbReference type="CDD" id="cd01992">
    <property type="entry name" value="TilS_N"/>
    <property type="match status" value="1"/>
</dbReference>
<evidence type="ECO:0000256" key="8">
    <source>
        <dbReference type="HAMAP-Rule" id="MF_01161"/>
    </source>
</evidence>
<evidence type="ECO:0000313" key="10">
    <source>
        <dbReference type="EMBL" id="ANX05150.1"/>
    </source>
</evidence>
<keyword evidence="4 8" id="KW-0819">tRNA processing</keyword>
<evidence type="ECO:0000256" key="7">
    <source>
        <dbReference type="ARBA" id="ARBA00048539"/>
    </source>
</evidence>
<accession>A0A1B1YW78</accession>
<keyword evidence="3 8" id="KW-0436">Ligase</keyword>
<dbReference type="EC" id="6.3.4.19" evidence="8"/>
<dbReference type="Pfam" id="PF11734">
    <property type="entry name" value="TilS_C"/>
    <property type="match status" value="1"/>
</dbReference>
<dbReference type="STRING" id="1810504.PG2T_13815"/>
<dbReference type="InterPro" id="IPR014729">
    <property type="entry name" value="Rossmann-like_a/b/a_fold"/>
</dbReference>
<gene>
    <name evidence="8" type="primary">tilS</name>
    <name evidence="10" type="ORF">PG2T_13815</name>
</gene>
<dbReference type="AlphaFoldDB" id="A0A1B1YW78"/>
<dbReference type="SUPFAM" id="SSF52402">
    <property type="entry name" value="Adenine nucleotide alpha hydrolases-like"/>
    <property type="match status" value="1"/>
</dbReference>
<dbReference type="GO" id="GO:0006400">
    <property type="term" value="P:tRNA modification"/>
    <property type="evidence" value="ECO:0007669"/>
    <property type="project" value="UniProtKB-UniRule"/>
</dbReference>
<evidence type="ECO:0000256" key="5">
    <source>
        <dbReference type="ARBA" id="ARBA00022741"/>
    </source>
</evidence>
<dbReference type="FunCoup" id="A0A1B1YW78">
    <property type="interactions" value="320"/>
</dbReference>
<comment type="similarity">
    <text evidence="8">Belongs to the tRNA(Ile)-lysidine synthase family.</text>
</comment>
<comment type="catalytic activity">
    <reaction evidence="7 8">
        <text>cytidine(34) in tRNA(Ile2) + L-lysine + ATP = lysidine(34) in tRNA(Ile2) + AMP + diphosphate + H(+)</text>
        <dbReference type="Rhea" id="RHEA:43744"/>
        <dbReference type="Rhea" id="RHEA-COMP:10625"/>
        <dbReference type="Rhea" id="RHEA-COMP:10670"/>
        <dbReference type="ChEBI" id="CHEBI:15378"/>
        <dbReference type="ChEBI" id="CHEBI:30616"/>
        <dbReference type="ChEBI" id="CHEBI:32551"/>
        <dbReference type="ChEBI" id="CHEBI:33019"/>
        <dbReference type="ChEBI" id="CHEBI:82748"/>
        <dbReference type="ChEBI" id="CHEBI:83665"/>
        <dbReference type="ChEBI" id="CHEBI:456215"/>
        <dbReference type="EC" id="6.3.4.19"/>
    </reaction>
</comment>
<evidence type="ECO:0000256" key="4">
    <source>
        <dbReference type="ARBA" id="ARBA00022694"/>
    </source>
</evidence>
<evidence type="ECO:0000256" key="1">
    <source>
        <dbReference type="ARBA" id="ARBA00004496"/>
    </source>
</evidence>